<dbReference type="Gene3D" id="4.10.240.10">
    <property type="entry name" value="Zn(2)-C6 fungal-type DNA-binding domain"/>
    <property type="match status" value="1"/>
</dbReference>
<dbReference type="OMA" id="SCGEYLE"/>
<dbReference type="EMBL" id="EQ962657">
    <property type="protein sequence ID" value="EED14729.1"/>
    <property type="molecule type" value="Genomic_DNA"/>
</dbReference>
<reference evidence="7" key="1">
    <citation type="journal article" date="2015" name="Genome Announc.">
        <title>Genome sequence of the AIDS-associated pathogen Penicillium marneffei (ATCC18224) and its near taxonomic relative Talaromyces stipitatus (ATCC10500).</title>
        <authorList>
            <person name="Nierman W.C."/>
            <person name="Fedorova-Abrams N.D."/>
            <person name="Andrianopoulos A."/>
        </authorList>
    </citation>
    <scope>NUCLEOTIDE SEQUENCE [LARGE SCALE GENOMIC DNA]</scope>
    <source>
        <strain evidence="7">ATCC 10500 / CBS 375.48 / QM 6759 / NRRL 1006</strain>
    </source>
</reference>
<dbReference type="SUPFAM" id="SSF57701">
    <property type="entry name" value="Zn2/Cys6 DNA-binding domain"/>
    <property type="match status" value="1"/>
</dbReference>
<dbReference type="AlphaFoldDB" id="B8MJR2"/>
<dbReference type="InterPro" id="IPR001138">
    <property type="entry name" value="Zn2Cys6_DnaBD"/>
</dbReference>
<dbReference type="InParanoid" id="B8MJR2"/>
<dbReference type="VEuPathDB" id="FungiDB:TSTA_042040"/>
<dbReference type="GO" id="GO:0008270">
    <property type="term" value="F:zinc ion binding"/>
    <property type="evidence" value="ECO:0007669"/>
    <property type="project" value="InterPro"/>
</dbReference>
<evidence type="ECO:0000256" key="4">
    <source>
        <dbReference type="ARBA" id="ARBA00023242"/>
    </source>
</evidence>
<dbReference type="CDD" id="cd00067">
    <property type="entry name" value="GAL4"/>
    <property type="match status" value="1"/>
</dbReference>
<organism evidence="6 7">
    <name type="scientific">Talaromyces stipitatus (strain ATCC 10500 / CBS 375.48 / QM 6759 / NRRL 1006)</name>
    <name type="common">Penicillium stipitatum</name>
    <dbReference type="NCBI Taxonomy" id="441959"/>
    <lineage>
        <taxon>Eukaryota</taxon>
        <taxon>Fungi</taxon>
        <taxon>Dikarya</taxon>
        <taxon>Ascomycota</taxon>
        <taxon>Pezizomycotina</taxon>
        <taxon>Eurotiomycetes</taxon>
        <taxon>Eurotiomycetidae</taxon>
        <taxon>Eurotiales</taxon>
        <taxon>Trichocomaceae</taxon>
        <taxon>Talaromyces</taxon>
        <taxon>Talaromyces sect. Talaromyces</taxon>
    </lineage>
</organism>
<sequence length="524" mass="57493">MAYCGRPSAACHACREKRGKCDKRKPGCGQCARKRIPCPGYRDPATVIIRDQTVATVNRVRKRRDKKAKQAKYNASIKTDLLPTTPVNEHTPGLSDHSPTDVYSTATTAIPDRDKLTLCSTFTLAPEDAAISFFLSFYAPTCPMAYLSVMATSSSLSDMLPMSAMLAPALAMLSHEVNQPSLMSFARMRYAAAIKETNIALMSAQLAITDATLASVLLLALFEAIAFQRSTSAKSWMVHVYGAVELIKLRGPRQFESALGRALFVDVSNNVYALCAQRRVAPPAAISELRAYLGSIIGEDSPEVGLGHVADSMAKLLARMTVVGADRLDHEAVVHQGGELSAKIAHLMKQLEEICPYDFMCPADTPSPAYQDVAHHYQTPQAARHWNILRMMKLFVNKWIHRAATAIEDSLLNGDDTHAIFPAKILESATTDAQSMVVDILRSVTYFQCLPSSIYSNKTVARWLIWPLSAVATSSFATDSAQKYARDSLQTLGEYTGIPQAAEAINMVDEQQSMEDWLHLCHLS</sequence>
<proteinExistence type="predicted"/>
<keyword evidence="7" id="KW-1185">Reference proteome</keyword>
<dbReference type="Proteomes" id="UP000001745">
    <property type="component" value="Unassembled WGS sequence"/>
</dbReference>
<keyword evidence="2" id="KW-0238">DNA-binding</keyword>
<evidence type="ECO:0000313" key="6">
    <source>
        <dbReference type="EMBL" id="EED14729.1"/>
    </source>
</evidence>
<evidence type="ECO:0000256" key="1">
    <source>
        <dbReference type="ARBA" id="ARBA00023015"/>
    </source>
</evidence>
<dbReference type="RefSeq" id="XP_002484682.1">
    <property type="nucleotide sequence ID" value="XM_002484637.1"/>
</dbReference>
<keyword evidence="3" id="KW-0804">Transcription</keyword>
<dbReference type="STRING" id="441959.B8MJR2"/>
<evidence type="ECO:0000259" key="5">
    <source>
        <dbReference type="PROSITE" id="PS50048"/>
    </source>
</evidence>
<accession>B8MJR2</accession>
<dbReference type="PANTHER" id="PTHR38791:SF13">
    <property type="entry name" value="ZN(2)-C6 FUNGAL-TYPE DOMAIN-CONTAINING PROTEIN"/>
    <property type="match status" value="1"/>
</dbReference>
<keyword evidence="1" id="KW-0805">Transcription regulation</keyword>
<dbReference type="InterPro" id="IPR053175">
    <property type="entry name" value="DHMBA_Reg_Transcription_Factor"/>
</dbReference>
<dbReference type="GO" id="GO:0003677">
    <property type="term" value="F:DNA binding"/>
    <property type="evidence" value="ECO:0007669"/>
    <property type="project" value="UniProtKB-KW"/>
</dbReference>
<keyword evidence="4" id="KW-0539">Nucleus</keyword>
<dbReference type="PhylomeDB" id="B8MJR2"/>
<feature type="domain" description="Zn(2)-C6 fungal-type" evidence="5">
    <location>
        <begin position="10"/>
        <end position="38"/>
    </location>
</feature>
<name>B8MJR2_TALSN</name>
<dbReference type="SMART" id="SM00066">
    <property type="entry name" value="GAL4"/>
    <property type="match status" value="1"/>
</dbReference>
<dbReference type="InterPro" id="IPR036864">
    <property type="entry name" value="Zn2-C6_fun-type_DNA-bd_sf"/>
</dbReference>
<dbReference type="PROSITE" id="PS00463">
    <property type="entry name" value="ZN2_CY6_FUNGAL_1"/>
    <property type="match status" value="1"/>
</dbReference>
<evidence type="ECO:0000313" key="7">
    <source>
        <dbReference type="Proteomes" id="UP000001745"/>
    </source>
</evidence>
<dbReference type="PROSITE" id="PS50048">
    <property type="entry name" value="ZN2_CY6_FUNGAL_2"/>
    <property type="match status" value="1"/>
</dbReference>
<dbReference type="PANTHER" id="PTHR38791">
    <property type="entry name" value="ZN(II)2CYS6 TRANSCRIPTION FACTOR (EUROFUNG)-RELATED-RELATED"/>
    <property type="match status" value="1"/>
</dbReference>
<protein>
    <recommendedName>
        <fullName evidence="5">Zn(2)-C6 fungal-type domain-containing protein</fullName>
    </recommendedName>
</protein>
<dbReference type="GO" id="GO:0000981">
    <property type="term" value="F:DNA-binding transcription factor activity, RNA polymerase II-specific"/>
    <property type="evidence" value="ECO:0007669"/>
    <property type="project" value="InterPro"/>
</dbReference>
<dbReference type="GeneID" id="8102981"/>
<dbReference type="OrthoDB" id="5429770at2759"/>
<dbReference type="HOGENOM" id="CLU_013866_5_3_1"/>
<gene>
    <name evidence="6" type="ORF">TSTA_042040</name>
</gene>
<dbReference type="Pfam" id="PF00172">
    <property type="entry name" value="Zn_clus"/>
    <property type="match status" value="1"/>
</dbReference>
<evidence type="ECO:0000256" key="3">
    <source>
        <dbReference type="ARBA" id="ARBA00023163"/>
    </source>
</evidence>
<dbReference type="eggNOG" id="ENOG502SJPD">
    <property type="taxonomic scope" value="Eukaryota"/>
</dbReference>
<evidence type="ECO:0000256" key="2">
    <source>
        <dbReference type="ARBA" id="ARBA00023125"/>
    </source>
</evidence>